<dbReference type="Proteomes" id="UP000186817">
    <property type="component" value="Unassembled WGS sequence"/>
</dbReference>
<dbReference type="AlphaFoldDB" id="A0A1Q9DV70"/>
<evidence type="ECO:0000313" key="2">
    <source>
        <dbReference type="Proteomes" id="UP000186817"/>
    </source>
</evidence>
<reference evidence="1 2" key="1">
    <citation type="submission" date="2016-02" db="EMBL/GenBank/DDBJ databases">
        <title>Genome analysis of coral dinoflagellate symbionts highlights evolutionary adaptations to a symbiotic lifestyle.</title>
        <authorList>
            <person name="Aranda M."/>
            <person name="Li Y."/>
            <person name="Liew Y.J."/>
            <person name="Baumgarten S."/>
            <person name="Simakov O."/>
            <person name="Wilson M."/>
            <person name="Piel J."/>
            <person name="Ashoor H."/>
            <person name="Bougouffa S."/>
            <person name="Bajic V.B."/>
            <person name="Ryu T."/>
            <person name="Ravasi T."/>
            <person name="Bayer T."/>
            <person name="Micklem G."/>
            <person name="Kim H."/>
            <person name="Bhak J."/>
            <person name="Lajeunesse T.C."/>
            <person name="Voolstra C.R."/>
        </authorList>
    </citation>
    <scope>NUCLEOTIDE SEQUENCE [LARGE SCALE GENOMIC DNA]</scope>
    <source>
        <strain evidence="1 2">CCMP2467</strain>
    </source>
</reference>
<comment type="caution">
    <text evidence="1">The sequence shown here is derived from an EMBL/GenBank/DDBJ whole genome shotgun (WGS) entry which is preliminary data.</text>
</comment>
<evidence type="ECO:0000313" key="1">
    <source>
        <dbReference type="EMBL" id="OLP99066.1"/>
    </source>
</evidence>
<name>A0A1Q9DV70_SYMMI</name>
<protein>
    <submittedName>
        <fullName evidence="1">Uncharacterized protein</fullName>
    </submittedName>
</protein>
<dbReference type="OrthoDB" id="10680232at2759"/>
<dbReference type="EMBL" id="LSRX01000375">
    <property type="protein sequence ID" value="OLP99066.1"/>
    <property type="molecule type" value="Genomic_DNA"/>
</dbReference>
<accession>A0A1Q9DV70</accession>
<gene>
    <name evidence="1" type="ORF">AK812_SmicGene18414</name>
</gene>
<sequence>MPKLRRLQPSLMLRVLPPPPAPDAPASALVSKMEPLKTRGQLKWWLENLRPPNHLALEAIGSQAILRALKALANSGPLQQHARWVPVEFEVLNSLTG</sequence>
<keyword evidence="2" id="KW-1185">Reference proteome</keyword>
<organism evidence="1 2">
    <name type="scientific">Symbiodinium microadriaticum</name>
    <name type="common">Dinoflagellate</name>
    <name type="synonym">Zooxanthella microadriatica</name>
    <dbReference type="NCBI Taxonomy" id="2951"/>
    <lineage>
        <taxon>Eukaryota</taxon>
        <taxon>Sar</taxon>
        <taxon>Alveolata</taxon>
        <taxon>Dinophyceae</taxon>
        <taxon>Suessiales</taxon>
        <taxon>Symbiodiniaceae</taxon>
        <taxon>Symbiodinium</taxon>
    </lineage>
</organism>
<proteinExistence type="predicted"/>